<protein>
    <recommendedName>
        <fullName evidence="6">Periplasmic protein</fullName>
    </recommendedName>
</protein>
<evidence type="ECO:0000313" key="4">
    <source>
        <dbReference type="Proteomes" id="UP000196435"/>
    </source>
</evidence>
<dbReference type="EMBL" id="NIBU01000027">
    <property type="protein sequence ID" value="PHM33516.1"/>
    <property type="molecule type" value="Genomic_DNA"/>
</dbReference>
<proteinExistence type="predicted"/>
<dbReference type="Proteomes" id="UP000196435">
    <property type="component" value="Unassembled WGS sequence"/>
</dbReference>
<keyword evidence="1" id="KW-0732">Signal</keyword>
<feature type="chain" id="PRO_5013201461" description="Periplasmic protein" evidence="1">
    <location>
        <begin position="20"/>
        <end position="240"/>
    </location>
</feature>
<dbReference type="RefSeq" id="WP_086953972.1">
    <property type="nucleotide sequence ID" value="NZ_CAWNQC010000190.1"/>
</dbReference>
<dbReference type="AlphaFoldDB" id="A0A1N6N0M8"/>
<dbReference type="InterPro" id="IPR021307">
    <property type="entry name" value="DUF2884"/>
</dbReference>
<reference evidence="3" key="1">
    <citation type="submission" date="2016-12" db="EMBL/GenBank/DDBJ databases">
        <authorList>
            <person name="Song W.-J."/>
            <person name="Kurnit D.M."/>
        </authorList>
    </citation>
    <scope>NUCLEOTIDE SEQUENCE [LARGE SCALE GENOMIC DNA]</scope>
    <source>
        <strain evidence="3">HGB1681</strain>
    </source>
</reference>
<evidence type="ECO:0008006" key="6">
    <source>
        <dbReference type="Google" id="ProtNLM"/>
    </source>
</evidence>
<evidence type="ECO:0000256" key="1">
    <source>
        <dbReference type="SAM" id="SignalP"/>
    </source>
</evidence>
<organism evidence="3 4">
    <name type="scientific">Xenorhabdus innexi</name>
    <dbReference type="NCBI Taxonomy" id="290109"/>
    <lineage>
        <taxon>Bacteria</taxon>
        <taxon>Pseudomonadati</taxon>
        <taxon>Pseudomonadota</taxon>
        <taxon>Gammaproteobacteria</taxon>
        <taxon>Enterobacterales</taxon>
        <taxon>Morganellaceae</taxon>
        <taxon>Xenorhabdus</taxon>
    </lineage>
</organism>
<evidence type="ECO:0000313" key="5">
    <source>
        <dbReference type="Proteomes" id="UP000224871"/>
    </source>
</evidence>
<dbReference type="Pfam" id="PF11101">
    <property type="entry name" value="DUF2884"/>
    <property type="match status" value="1"/>
</dbReference>
<keyword evidence="5" id="KW-1185">Reference proteome</keyword>
<reference evidence="2 5" key="3">
    <citation type="journal article" date="2017" name="Nat. Microbiol.">
        <title>Natural product diversity associated with the nematode symbionts Photorhabdus and Xenorhabdus.</title>
        <authorList>
            <person name="Tobias N.J."/>
            <person name="Wolff H."/>
            <person name="Djahanschiri B."/>
            <person name="Grundmann F."/>
            <person name="Kronenwerth M."/>
            <person name="Shi Y.M."/>
            <person name="Simonyi S."/>
            <person name="Grun P."/>
            <person name="Shapiro-Ilan D."/>
            <person name="Pidot S.J."/>
            <person name="Stinear T.P."/>
            <person name="Ebersberger I."/>
            <person name="Bode H.B."/>
        </authorList>
    </citation>
    <scope>NUCLEOTIDE SEQUENCE [LARGE SCALE GENOMIC DNA]</scope>
    <source>
        <strain evidence="2 5">DSM 16336</strain>
    </source>
</reference>
<dbReference type="OrthoDB" id="7057921at2"/>
<name>A0A1N6N0M8_9GAMM</name>
<dbReference type="EMBL" id="FTLG01000212">
    <property type="protein sequence ID" value="SIP74594.1"/>
    <property type="molecule type" value="Genomic_DNA"/>
</dbReference>
<evidence type="ECO:0000313" key="3">
    <source>
        <dbReference type="EMBL" id="SIP74594.1"/>
    </source>
</evidence>
<sequence length="240" mass="26862">MLRKIVVAASLVFAVQAQADSECRTTLKDDIIVTADSVQMIGENRSLKIMPDGSVFRNGKALSLNADQRNKAKQFQQVTRQDLPWVKKKALNHLTDAREALDKVVSETMGKDSNIRTRLIRLESDLNKQIDKVLETRPDGISFNYQAIKQAEIAGKDLIQQSLGGILQDSINEMSRKTSNQNGDGKQMLMSLLGGLGNAQNGFEAEWKKQEKELKRFKGEVCDKTNKLEQLRTSLLNSIN</sequence>
<gene>
    <name evidence="2" type="ORF">Xinn_02409</name>
    <name evidence="3" type="ORF">XIS1_680040</name>
</gene>
<evidence type="ECO:0000313" key="2">
    <source>
        <dbReference type="EMBL" id="PHM33516.1"/>
    </source>
</evidence>
<dbReference type="Proteomes" id="UP000224871">
    <property type="component" value="Unassembled WGS sequence"/>
</dbReference>
<feature type="signal peptide" evidence="1">
    <location>
        <begin position="1"/>
        <end position="19"/>
    </location>
</feature>
<reference evidence="4" key="2">
    <citation type="submission" date="2016-12" db="EMBL/GenBank/DDBJ databases">
        <authorList>
            <person name="Gaudriault S."/>
        </authorList>
    </citation>
    <scope>NUCLEOTIDE SEQUENCE [LARGE SCALE GENOMIC DNA]</scope>
    <source>
        <strain evidence="4">HGB1681 (deposited as PTA-6826 in the American Type Culture Collection)</strain>
    </source>
</reference>
<dbReference type="NCBIfam" id="NF007913">
    <property type="entry name" value="PRK10626.1"/>
    <property type="match status" value="1"/>
</dbReference>
<accession>A0A1N6N0M8</accession>